<reference evidence="1 2" key="1">
    <citation type="submission" date="2023-07" db="EMBL/GenBank/DDBJ databases">
        <title>Sequencing the genomes of 1000 actinobacteria strains.</title>
        <authorList>
            <person name="Klenk H.-P."/>
        </authorList>
    </citation>
    <scope>NUCLEOTIDE SEQUENCE [LARGE SCALE GENOMIC DNA]</scope>
    <source>
        <strain evidence="1 2">DSM 19426</strain>
    </source>
</reference>
<evidence type="ECO:0000313" key="2">
    <source>
        <dbReference type="Proteomes" id="UP001183648"/>
    </source>
</evidence>
<sequence>MAASCGDLDDLPAAGAPLLDVAAEQHTTVTMRLFAS</sequence>
<proteinExistence type="predicted"/>
<comment type="caution">
    <text evidence="1">The sequence shown here is derived from an EMBL/GenBank/DDBJ whole genome shotgun (WGS) entry which is preliminary data.</text>
</comment>
<name>A0ABU2BW29_9ACTN</name>
<evidence type="ECO:0000313" key="1">
    <source>
        <dbReference type="EMBL" id="MDR7361933.1"/>
    </source>
</evidence>
<dbReference type="Proteomes" id="UP001183648">
    <property type="component" value="Unassembled WGS sequence"/>
</dbReference>
<protein>
    <submittedName>
        <fullName evidence="1">Urease accessory protein UreF</fullName>
    </submittedName>
</protein>
<accession>A0ABU2BW29</accession>
<organism evidence="1 2">
    <name type="scientific">Nocardioides marmoribigeumensis</name>
    <dbReference type="NCBI Taxonomy" id="433649"/>
    <lineage>
        <taxon>Bacteria</taxon>
        <taxon>Bacillati</taxon>
        <taxon>Actinomycetota</taxon>
        <taxon>Actinomycetes</taxon>
        <taxon>Propionibacteriales</taxon>
        <taxon>Nocardioidaceae</taxon>
        <taxon>Nocardioides</taxon>
    </lineage>
</organism>
<gene>
    <name evidence="1" type="ORF">J2S63_001486</name>
</gene>
<keyword evidence="2" id="KW-1185">Reference proteome</keyword>
<dbReference type="EMBL" id="JAVDYG010000001">
    <property type="protein sequence ID" value="MDR7361933.1"/>
    <property type="molecule type" value="Genomic_DNA"/>
</dbReference>